<feature type="transmembrane region" description="Helical" evidence="11">
    <location>
        <begin position="1404"/>
        <end position="1421"/>
    </location>
</feature>
<feature type="compositionally biased region" description="Acidic residues" evidence="12">
    <location>
        <begin position="173"/>
        <end position="183"/>
    </location>
</feature>
<keyword evidence="8 11" id="KW-0406">Ion transport</keyword>
<reference evidence="15 16" key="1">
    <citation type="journal article" date="2023" name="Sci. Data">
        <title>Genome assembly of the Korean intertidal mud-creeper Batillaria attramentaria.</title>
        <authorList>
            <person name="Patra A.K."/>
            <person name="Ho P.T."/>
            <person name="Jun S."/>
            <person name="Lee S.J."/>
            <person name="Kim Y."/>
            <person name="Won Y.J."/>
        </authorList>
    </citation>
    <scope>NUCLEOTIDE SEQUENCE [LARGE SCALE GENOMIC DNA]</scope>
    <source>
        <strain evidence="15">Wonlab-2016</strain>
    </source>
</reference>
<comment type="subcellular location">
    <subcellularLocation>
        <location evidence="1">Cell membrane</location>
        <topology evidence="1">Multi-pass membrane protein</topology>
    </subcellularLocation>
    <subcellularLocation>
        <location evidence="11">Membrane</location>
        <topology evidence="11">Multi-pass membrane protein</topology>
    </subcellularLocation>
</comment>
<sequence length="1459" mass="162930">MAFHGRDHKKEKHSPEELLPLASSPQSTEEDLVDSINGQSTDRQLLVPHDPTVNGNGLRSILTAPALSVQQSLAPSSVSWDSGADDSLLHPSFSHDDMNKMFEAPRKFSVADLFQGSEVVEAPTEDRRPTKPFHYHVDESDYASHRRFSFPHTHQPLRSMSTKGLQGLSKDSDDMDEDEDGYDEKDGGVMEEVAGEEEEAQFVGSASPSPPPQTVPASVELLSDTERGGAQSPAVGFFLGGDNIQDVITQPEDENGTDKESEAGIPCVPSVAAQTFRLSVSEEPEASPMFGDMSEEPRPSEHAAFLQPPAPGAAPPRASLSQQGSAASNEGLKVKFTVGDASYSNVAKMADQEGEQAGLPHKTDTALSIESTVSTASATSTSSKASTSKPSLHRTGSTDSQKSGRSKHRHHHHPEHFKREDLFMRRQRGSEVHLQDAIARSPTEVEEAALLHKSDLDQMSSHRFADVPGLRRPRIAKRKGTLHSIVHIGKAQKEKRERVKKKQFDHSPHEVFVELDELHMGVDTELEWREKARWIKFEEDVEEGAERWGKPHVASLSFHSLLELRKGLEQGVLLLDLEVSDLPGIVNAVVEKLVVSDLLHEEDRGKLIRTLLLKHKHQHEKSLMKTFSQSSFGSSLGLHKSSSHLSNNEEKKDKHHDKGKAKLEMVKVDVDNNMTDGVHIGLVPLEQQKKHVQDIMRRIPKGSEVSTVLVGQVDYMRKPAMAFVRLAEGQYLENLTEVPLPVRFVFLLLGPEKSGMDYHEVGRSISTLMSNQAFHDVAYQADSRQEMLHAINLFLDDSIVLPPGDWDQKTLLPIMDMARKRAQIRRRKKQKEKEEMLASMGGRRQSVVFRTLDKLSATLQGKLPHDIPVDPLMRTGRPFGGLFNDIKRRYPHYVSDITEAFSVKCLMATIFIFFACISPCIAFGGLLAEKTHGLMGVTETMLCTSLAGMVFSLFSGQPLLLIGATGPVLVFEQSLYGFSESNDIEFLPMRCWIGLWVAVISIIAVAMEASFLIRFVTRFAEEIFAILISIIFIYEVVKKLVHTFEVHPLVHSYNCDINDTDIAVNISTNNSLLNGSMVGDNSTSFSGYSLGPAYMNFTHEPLDTHGYGYDEQVMQPNTALLSLILTLGTFLIAYFLRIFRNSKFLGRSVRRALGDFGVLIALLTMSVLDYLMKDTYTKKLSIQDSFSPTSPGKRDWFINPMGVKKPMEIWVIFAAIIPAFLIFTLLFLEVQITEMILNKKERKLKKGCGFHLDQLIMGLLTFLCSLFGLPWMCAATVRTMAHVSALSSYSRTHAPGEKPHLLGVKEQRLTNFIVHCLIGLSLLLGPVLRAIPVMALFGVFLYLGFSAMSGVQMFERIKLLLMPVKYHPSVGYVRRVHVTKMHLFTVIQLLCLILLLIIKSTQAALAFPFALILLIPVRLKILNRFFTEQELHELDKEEEDSELEDEDDPDFYQMAHMPI</sequence>
<feature type="domain" description="Band 3 cytoplasmic" evidence="14">
    <location>
        <begin position="509"/>
        <end position="807"/>
    </location>
</feature>
<proteinExistence type="inferred from homology"/>
<dbReference type="Pfam" id="PF00955">
    <property type="entry name" value="HCO3_cotransp"/>
    <property type="match status" value="1"/>
</dbReference>
<dbReference type="GO" id="GO:0005886">
    <property type="term" value="C:plasma membrane"/>
    <property type="evidence" value="ECO:0007669"/>
    <property type="project" value="UniProtKB-SubCell"/>
</dbReference>
<evidence type="ECO:0000256" key="7">
    <source>
        <dbReference type="ARBA" id="ARBA00022989"/>
    </source>
</evidence>
<keyword evidence="9 11" id="KW-0472">Membrane</keyword>
<feature type="compositionally biased region" description="Low complexity" evidence="12">
    <location>
        <begin position="634"/>
        <end position="646"/>
    </location>
</feature>
<comment type="catalytic activity">
    <reaction evidence="10">
        <text>hydrogencarbonate(in) + chloride(out) = hydrogencarbonate(out) + chloride(in)</text>
        <dbReference type="Rhea" id="RHEA:72363"/>
        <dbReference type="ChEBI" id="CHEBI:17544"/>
        <dbReference type="ChEBI" id="CHEBI:17996"/>
    </reaction>
</comment>
<feature type="transmembrane region" description="Helical" evidence="11">
    <location>
        <begin position="986"/>
        <end position="1007"/>
    </location>
</feature>
<evidence type="ECO:0000256" key="11">
    <source>
        <dbReference type="RuleBase" id="RU362035"/>
    </source>
</evidence>
<dbReference type="InterPro" id="IPR011531">
    <property type="entry name" value="HCO3_transpt-like_TM_dom"/>
</dbReference>
<feature type="transmembrane region" description="Helical" evidence="11">
    <location>
        <begin position="1312"/>
        <end position="1345"/>
    </location>
</feature>
<evidence type="ECO:0000313" key="15">
    <source>
        <dbReference type="EMBL" id="KAK7501372.1"/>
    </source>
</evidence>
<feature type="region of interest" description="Disordered" evidence="12">
    <location>
        <begin position="279"/>
        <end position="327"/>
    </location>
</feature>
<comment type="caution">
    <text evidence="15">The sequence shown here is derived from an EMBL/GenBank/DDBJ whole genome shotgun (WGS) entry which is preliminary data.</text>
</comment>
<feature type="compositionally biased region" description="Low complexity" evidence="12">
    <location>
        <begin position="371"/>
        <end position="390"/>
    </location>
</feature>
<dbReference type="Pfam" id="PF07565">
    <property type="entry name" value="Band_3_cyto"/>
    <property type="match status" value="1"/>
</dbReference>
<dbReference type="GO" id="GO:0006811">
    <property type="term" value="P:monoatomic ion transport"/>
    <property type="evidence" value="ECO:0007669"/>
    <property type="project" value="UniProtKB-KW"/>
</dbReference>
<feature type="region of interest" description="Disordered" evidence="12">
    <location>
        <begin position="119"/>
        <end position="138"/>
    </location>
</feature>
<feature type="transmembrane region" description="Helical" evidence="11">
    <location>
        <begin position="940"/>
        <end position="966"/>
    </location>
</feature>
<feature type="transmembrane region" description="Helical" evidence="11">
    <location>
        <begin position="906"/>
        <end position="928"/>
    </location>
</feature>
<dbReference type="FunFam" id="3.40.930.10:FF:000020">
    <property type="entry name" value="Anion exchange protein"/>
    <property type="match status" value="1"/>
</dbReference>
<gene>
    <name evidence="15" type="ORF">BaRGS_00007497</name>
</gene>
<dbReference type="InterPro" id="IPR013769">
    <property type="entry name" value="Band3_cytoplasmic_dom"/>
</dbReference>
<keyword evidence="7 11" id="KW-1133">Transmembrane helix</keyword>
<feature type="domain" description="Bicarbonate transporter-like transmembrane" evidence="13">
    <location>
        <begin position="877"/>
        <end position="1438"/>
    </location>
</feature>
<feature type="region of interest" description="Disordered" evidence="12">
    <location>
        <begin position="248"/>
        <end position="267"/>
    </location>
</feature>
<feature type="transmembrane region" description="Helical" evidence="11">
    <location>
        <begin position="1209"/>
        <end position="1228"/>
    </location>
</feature>
<feature type="compositionally biased region" description="Basic and acidic residues" evidence="12">
    <location>
        <begin position="124"/>
        <end position="138"/>
    </location>
</feature>
<dbReference type="Gene3D" id="1.10.287.570">
    <property type="entry name" value="Helical hairpin bin"/>
    <property type="match status" value="1"/>
</dbReference>
<dbReference type="PANTHER" id="PTHR11453:SF47">
    <property type="entry name" value="ANION EXCHANGE PROTEIN"/>
    <property type="match status" value="1"/>
</dbReference>
<evidence type="ECO:0000256" key="2">
    <source>
        <dbReference type="ARBA" id="ARBA00010993"/>
    </source>
</evidence>
<dbReference type="InterPro" id="IPR003020">
    <property type="entry name" value="HCO3_transpt_euk"/>
</dbReference>
<dbReference type="Gene3D" id="3.40.930.10">
    <property type="entry name" value="Mannitol-specific EII, Chain A"/>
    <property type="match status" value="1"/>
</dbReference>
<name>A0ABD0LQV6_9CAEN</name>
<feature type="transmembrane region" description="Helical" evidence="11">
    <location>
        <begin position="1152"/>
        <end position="1172"/>
    </location>
</feature>
<feature type="transmembrane region" description="Helical" evidence="11">
    <location>
        <begin position="1249"/>
        <end position="1272"/>
    </location>
</feature>
<dbReference type="PRINTS" id="PR01231">
    <property type="entry name" value="HCO3TRNSPORT"/>
</dbReference>
<feature type="region of interest" description="Disordered" evidence="12">
    <location>
        <begin position="1"/>
        <end position="52"/>
    </location>
</feature>
<keyword evidence="5" id="KW-0039">Anion exchange</keyword>
<evidence type="ECO:0000256" key="6">
    <source>
        <dbReference type="ARBA" id="ARBA00022692"/>
    </source>
</evidence>
<feature type="compositionally biased region" description="Basic residues" evidence="12">
    <location>
        <begin position="1"/>
        <end position="12"/>
    </location>
</feature>
<evidence type="ECO:0000256" key="3">
    <source>
        <dbReference type="ARBA" id="ARBA00022448"/>
    </source>
</evidence>
<keyword evidence="3 11" id="KW-0813">Transport</keyword>
<feature type="region of interest" description="Disordered" evidence="12">
    <location>
        <begin position="371"/>
        <end position="420"/>
    </location>
</feature>
<evidence type="ECO:0000256" key="1">
    <source>
        <dbReference type="ARBA" id="ARBA00004651"/>
    </source>
</evidence>
<dbReference type="Proteomes" id="UP001519460">
    <property type="component" value="Unassembled WGS sequence"/>
</dbReference>
<evidence type="ECO:0000256" key="5">
    <source>
        <dbReference type="ARBA" id="ARBA00022681"/>
    </source>
</evidence>
<feature type="region of interest" description="Disordered" evidence="12">
    <location>
        <begin position="634"/>
        <end position="661"/>
    </location>
</feature>
<feature type="transmembrane region" description="Helical" evidence="11">
    <location>
        <begin position="1381"/>
        <end position="1398"/>
    </location>
</feature>
<comment type="similarity">
    <text evidence="2 11">Belongs to the anion exchanger (TC 2.A.31) family.</text>
</comment>
<feature type="transmembrane region" description="Helical" evidence="11">
    <location>
        <begin position="1019"/>
        <end position="1037"/>
    </location>
</feature>
<keyword evidence="6 11" id="KW-0812">Transmembrane</keyword>
<feature type="region of interest" description="Disordered" evidence="12">
    <location>
        <begin position="146"/>
        <end position="219"/>
    </location>
</feature>
<evidence type="ECO:0000256" key="8">
    <source>
        <dbReference type="ARBA" id="ARBA00023065"/>
    </source>
</evidence>
<keyword evidence="16" id="KW-1185">Reference proteome</keyword>
<dbReference type="GO" id="GO:0015297">
    <property type="term" value="F:antiporter activity"/>
    <property type="evidence" value="ECO:0007669"/>
    <property type="project" value="UniProtKB-KW"/>
</dbReference>
<evidence type="ECO:0000259" key="13">
    <source>
        <dbReference type="Pfam" id="PF00955"/>
    </source>
</evidence>
<dbReference type="InterPro" id="IPR001717">
    <property type="entry name" value="Anion_exchange"/>
</dbReference>
<organism evidence="15 16">
    <name type="scientific">Batillaria attramentaria</name>
    <dbReference type="NCBI Taxonomy" id="370345"/>
    <lineage>
        <taxon>Eukaryota</taxon>
        <taxon>Metazoa</taxon>
        <taxon>Spiralia</taxon>
        <taxon>Lophotrochozoa</taxon>
        <taxon>Mollusca</taxon>
        <taxon>Gastropoda</taxon>
        <taxon>Caenogastropoda</taxon>
        <taxon>Sorbeoconcha</taxon>
        <taxon>Cerithioidea</taxon>
        <taxon>Batillariidae</taxon>
        <taxon>Batillaria</taxon>
    </lineage>
</organism>
<dbReference type="EMBL" id="JACVVK020000032">
    <property type="protein sequence ID" value="KAK7501372.1"/>
    <property type="molecule type" value="Genomic_DNA"/>
</dbReference>
<evidence type="ECO:0000256" key="4">
    <source>
        <dbReference type="ARBA" id="ARBA00022475"/>
    </source>
</evidence>
<feature type="compositionally biased region" description="Basic residues" evidence="12">
    <location>
        <begin position="404"/>
        <end position="416"/>
    </location>
</feature>
<evidence type="ECO:0000259" key="14">
    <source>
        <dbReference type="Pfam" id="PF07565"/>
    </source>
</evidence>
<evidence type="ECO:0000313" key="16">
    <source>
        <dbReference type="Proteomes" id="UP001519460"/>
    </source>
</evidence>
<dbReference type="FunFam" id="1.10.287.570:FF:000001">
    <property type="entry name" value="Anion exchange protein"/>
    <property type="match status" value="1"/>
</dbReference>
<accession>A0ABD0LQV6</accession>
<dbReference type="NCBIfam" id="TIGR00834">
    <property type="entry name" value="ae"/>
    <property type="match status" value="1"/>
</dbReference>
<evidence type="ECO:0000256" key="9">
    <source>
        <dbReference type="ARBA" id="ARBA00023136"/>
    </source>
</evidence>
<feature type="transmembrane region" description="Helical" evidence="11">
    <location>
        <begin position="1119"/>
        <end position="1140"/>
    </location>
</feature>
<evidence type="ECO:0000256" key="10">
    <source>
        <dbReference type="ARBA" id="ARBA00049347"/>
    </source>
</evidence>
<protein>
    <recommendedName>
        <fullName evidence="11">Anion exchange protein</fullName>
    </recommendedName>
</protein>
<dbReference type="PRINTS" id="PR00165">
    <property type="entry name" value="ANIONEXCHNGR"/>
</dbReference>
<keyword evidence="4" id="KW-1003">Cell membrane</keyword>
<dbReference type="SUPFAM" id="SSF55804">
    <property type="entry name" value="Phoshotransferase/anion transport protein"/>
    <property type="match status" value="1"/>
</dbReference>
<evidence type="ECO:0000256" key="12">
    <source>
        <dbReference type="SAM" id="MobiDB-lite"/>
    </source>
</evidence>
<dbReference type="InterPro" id="IPR016152">
    <property type="entry name" value="PTrfase/Anion_transptr"/>
</dbReference>
<dbReference type="PANTHER" id="PTHR11453">
    <property type="entry name" value="ANION EXCHANGE PROTEIN"/>
    <property type="match status" value="1"/>
</dbReference>